<dbReference type="Gene3D" id="3.30.420.10">
    <property type="entry name" value="Ribonuclease H-like superfamily/Ribonuclease H"/>
    <property type="match status" value="1"/>
</dbReference>
<dbReference type="Pfam" id="PF17917">
    <property type="entry name" value="RT_RNaseH"/>
    <property type="match status" value="1"/>
</dbReference>
<dbReference type="InterPro" id="IPR050951">
    <property type="entry name" value="Retrovirus_Pol_polyprotein"/>
</dbReference>
<dbReference type="InterPro" id="IPR041588">
    <property type="entry name" value="Integrase_H2C2"/>
</dbReference>
<dbReference type="Gene3D" id="3.30.70.270">
    <property type="match status" value="2"/>
</dbReference>
<dbReference type="InterPro" id="IPR043502">
    <property type="entry name" value="DNA/RNA_pol_sf"/>
</dbReference>
<evidence type="ECO:0000256" key="7">
    <source>
        <dbReference type="ARBA" id="ARBA00022759"/>
    </source>
</evidence>
<evidence type="ECO:0000256" key="8">
    <source>
        <dbReference type="ARBA" id="ARBA00022801"/>
    </source>
</evidence>
<dbReference type="GeneTree" id="ENSGT00940000166838"/>
<evidence type="ECO:0000259" key="14">
    <source>
        <dbReference type="PROSITE" id="PS50878"/>
    </source>
</evidence>
<evidence type="ECO:0000256" key="9">
    <source>
        <dbReference type="ARBA" id="ARBA00022918"/>
    </source>
</evidence>
<dbReference type="InterPro" id="IPR036875">
    <property type="entry name" value="Znf_CCHC_sf"/>
</dbReference>
<evidence type="ECO:0000256" key="1">
    <source>
        <dbReference type="ARBA" id="ARBA00010879"/>
    </source>
</evidence>
<dbReference type="InterPro" id="IPR036397">
    <property type="entry name" value="RNaseH_sf"/>
</dbReference>
<reference evidence="16" key="2">
    <citation type="submission" date="2025-09" db="UniProtKB">
        <authorList>
            <consortium name="Ensembl"/>
        </authorList>
    </citation>
    <scope>IDENTIFICATION</scope>
</reference>
<dbReference type="EC" id="2.7.7.49" evidence="3"/>
<dbReference type="PROSITE" id="PS50158">
    <property type="entry name" value="ZF_CCHC"/>
    <property type="match status" value="2"/>
</dbReference>
<dbReference type="PROSITE" id="PS50994">
    <property type="entry name" value="INTEGRASE"/>
    <property type="match status" value="1"/>
</dbReference>
<name>A0A8C7YD53_9TELE</name>
<dbReference type="InterPro" id="IPR043128">
    <property type="entry name" value="Rev_trsase/Diguanyl_cyclase"/>
</dbReference>
<keyword evidence="4" id="KW-0808">Transferase</keyword>
<dbReference type="SUPFAM" id="SSF50630">
    <property type="entry name" value="Acid proteases"/>
    <property type="match status" value="1"/>
</dbReference>
<dbReference type="Gene3D" id="1.10.340.70">
    <property type="match status" value="1"/>
</dbReference>
<feature type="region of interest" description="Disordered" evidence="12">
    <location>
        <begin position="1262"/>
        <end position="1336"/>
    </location>
</feature>
<feature type="region of interest" description="Disordered" evidence="12">
    <location>
        <begin position="247"/>
        <end position="279"/>
    </location>
</feature>
<dbReference type="FunFam" id="3.10.20.370:FF:000001">
    <property type="entry name" value="Retrovirus-related Pol polyprotein from transposon 17.6-like protein"/>
    <property type="match status" value="1"/>
</dbReference>
<dbReference type="SUPFAM" id="SSF56672">
    <property type="entry name" value="DNA/RNA polymerases"/>
    <property type="match status" value="1"/>
</dbReference>
<feature type="domain" description="CCHC-type" evidence="13">
    <location>
        <begin position="226"/>
        <end position="241"/>
    </location>
</feature>
<dbReference type="CDD" id="cd01647">
    <property type="entry name" value="RT_LTR"/>
    <property type="match status" value="1"/>
</dbReference>
<dbReference type="SUPFAM" id="SSF57756">
    <property type="entry name" value="Retrovirus zinc finger-like domains"/>
    <property type="match status" value="1"/>
</dbReference>
<evidence type="ECO:0000256" key="4">
    <source>
        <dbReference type="ARBA" id="ARBA00022679"/>
    </source>
</evidence>
<dbReference type="PROSITE" id="PS50878">
    <property type="entry name" value="RT_POL"/>
    <property type="match status" value="1"/>
</dbReference>
<dbReference type="EC" id="3.1.26.4" evidence="2"/>
<keyword evidence="8" id="KW-0378">Hydrolase</keyword>
<evidence type="ECO:0000256" key="3">
    <source>
        <dbReference type="ARBA" id="ARBA00012493"/>
    </source>
</evidence>
<dbReference type="Proteomes" id="UP000694383">
    <property type="component" value="Unplaced"/>
</dbReference>
<dbReference type="GO" id="GO:0003964">
    <property type="term" value="F:RNA-directed DNA polymerase activity"/>
    <property type="evidence" value="ECO:0007669"/>
    <property type="project" value="UniProtKB-KW"/>
</dbReference>
<keyword evidence="9" id="KW-0695">RNA-directed DNA polymerase</keyword>
<dbReference type="InterPro" id="IPR012337">
    <property type="entry name" value="RNaseH-like_sf"/>
</dbReference>
<keyword evidence="11" id="KW-0479">Metal-binding</keyword>
<dbReference type="Pfam" id="PF00665">
    <property type="entry name" value="rve"/>
    <property type="match status" value="1"/>
</dbReference>
<evidence type="ECO:0000313" key="17">
    <source>
        <dbReference type="Proteomes" id="UP000694383"/>
    </source>
</evidence>
<keyword evidence="11" id="KW-0862">Zinc</keyword>
<keyword evidence="17" id="KW-1185">Reference proteome</keyword>
<keyword evidence="6" id="KW-0540">Nuclease</keyword>
<feature type="compositionally biased region" description="Basic and acidic residues" evidence="12">
    <location>
        <begin position="1311"/>
        <end position="1320"/>
    </location>
</feature>
<dbReference type="GO" id="GO:0004523">
    <property type="term" value="F:RNA-DNA hybrid ribonuclease activity"/>
    <property type="evidence" value="ECO:0007669"/>
    <property type="project" value="UniProtKB-EC"/>
</dbReference>
<dbReference type="SMART" id="SM00343">
    <property type="entry name" value="ZnF_C2HC"/>
    <property type="match status" value="2"/>
</dbReference>
<feature type="compositionally biased region" description="Low complexity" evidence="12">
    <location>
        <begin position="1283"/>
        <end position="1310"/>
    </location>
</feature>
<comment type="similarity">
    <text evidence="1">Belongs to the beta type-B retroviral polymerase family. HERV class-II K(HML-2) pol subfamily.</text>
</comment>
<dbReference type="Gene3D" id="2.40.70.10">
    <property type="entry name" value="Acid Proteases"/>
    <property type="match status" value="1"/>
</dbReference>
<dbReference type="Gene3D" id="4.10.60.10">
    <property type="entry name" value="Zinc finger, CCHC-type"/>
    <property type="match status" value="1"/>
</dbReference>
<dbReference type="GO" id="GO:0003676">
    <property type="term" value="F:nucleic acid binding"/>
    <property type="evidence" value="ECO:0007669"/>
    <property type="project" value="InterPro"/>
</dbReference>
<dbReference type="Gene3D" id="3.10.10.10">
    <property type="entry name" value="HIV Type 1 Reverse Transcriptase, subunit A, domain 1"/>
    <property type="match status" value="1"/>
</dbReference>
<evidence type="ECO:0000259" key="15">
    <source>
        <dbReference type="PROSITE" id="PS50994"/>
    </source>
</evidence>
<keyword evidence="11" id="KW-0863">Zinc-finger</keyword>
<protein>
    <recommendedName>
        <fullName evidence="10">Gypsy retrotransposon integrase-like protein 1</fullName>
        <ecNumber evidence="3">2.7.7.49</ecNumber>
        <ecNumber evidence="2">3.1.26.4</ecNumber>
    </recommendedName>
</protein>
<feature type="domain" description="Reverse transcriptase" evidence="14">
    <location>
        <begin position="477"/>
        <end position="655"/>
    </location>
</feature>
<proteinExistence type="inferred from homology"/>
<accession>A0A8C7YD53</accession>
<organism evidence="16 17">
    <name type="scientific">Oryzias sinensis</name>
    <name type="common">Chinese medaka</name>
    <dbReference type="NCBI Taxonomy" id="183150"/>
    <lineage>
        <taxon>Eukaryota</taxon>
        <taxon>Metazoa</taxon>
        <taxon>Chordata</taxon>
        <taxon>Craniata</taxon>
        <taxon>Vertebrata</taxon>
        <taxon>Euteleostomi</taxon>
        <taxon>Actinopterygii</taxon>
        <taxon>Neopterygii</taxon>
        <taxon>Teleostei</taxon>
        <taxon>Neoteleostei</taxon>
        <taxon>Acanthomorphata</taxon>
        <taxon>Ovalentaria</taxon>
        <taxon>Atherinomorphae</taxon>
        <taxon>Beloniformes</taxon>
        <taxon>Adrianichthyidae</taxon>
        <taxon>Oryziinae</taxon>
        <taxon>Oryzias</taxon>
    </lineage>
</organism>
<dbReference type="Ensembl" id="ENSOSIT00000027904.1">
    <property type="protein sequence ID" value="ENSOSIP00000026463.1"/>
    <property type="gene ID" value="ENSOSIG00000013910.1"/>
</dbReference>
<dbReference type="FunFam" id="1.10.340.70:FF:000003">
    <property type="entry name" value="Protein CBG25708"/>
    <property type="match status" value="1"/>
</dbReference>
<dbReference type="SUPFAM" id="SSF53098">
    <property type="entry name" value="Ribonuclease H-like"/>
    <property type="match status" value="1"/>
</dbReference>
<evidence type="ECO:0000313" key="16">
    <source>
        <dbReference type="Ensembl" id="ENSOSIP00000026463.1"/>
    </source>
</evidence>
<keyword evidence="7" id="KW-0255">Endonuclease</keyword>
<evidence type="ECO:0000256" key="5">
    <source>
        <dbReference type="ARBA" id="ARBA00022695"/>
    </source>
</evidence>
<evidence type="ECO:0000256" key="2">
    <source>
        <dbReference type="ARBA" id="ARBA00012180"/>
    </source>
</evidence>
<dbReference type="GO" id="GO:0015074">
    <property type="term" value="P:DNA integration"/>
    <property type="evidence" value="ECO:0007669"/>
    <property type="project" value="InterPro"/>
</dbReference>
<reference evidence="16" key="1">
    <citation type="submission" date="2025-08" db="UniProtKB">
        <authorList>
            <consortium name="Ensembl"/>
        </authorList>
    </citation>
    <scope>IDENTIFICATION</scope>
</reference>
<dbReference type="GO" id="GO:0008270">
    <property type="term" value="F:zinc ion binding"/>
    <property type="evidence" value="ECO:0007669"/>
    <property type="project" value="UniProtKB-KW"/>
</dbReference>
<dbReference type="InterPro" id="IPR001878">
    <property type="entry name" value="Znf_CCHC"/>
</dbReference>
<dbReference type="InterPro" id="IPR001584">
    <property type="entry name" value="Integrase_cat-core"/>
</dbReference>
<keyword evidence="5" id="KW-0548">Nucleotidyltransferase</keyword>
<dbReference type="FunFam" id="3.30.420.10:FF:000063">
    <property type="entry name" value="Retrovirus-related Pol polyprotein from transposon 297-like Protein"/>
    <property type="match status" value="1"/>
</dbReference>
<sequence>MAATVGSLVQFDSKEQSWEEYCEILDHFFIANGIDDADKKRAVLLSSVGAQTYALMRNLLSPVKPGERSYQELVRLLKDHFHPKPSEITQRWKFNTRDRKHGESVGDYVAELRKLAQDCNFGDTLTVMLRDRLVCGINDDRIQRKLLAEEGLTFDRAFKMAVAMEAASRDMEDLRSSGDHRRGSLTAAPVLAVSGSQQGPPGDSKKCYRCGGTNHLANDCRFASEKCHNCGKMGHIRRVCRMRLGDREKNKQLKGGSGRQTKQTHYMQGEISRSDSEEDDMFHLTESVTTMYNMRDEIRIPKEDPIRTQLVVNGKRVTYEVDTGCGYTIMSKKSFDGLFKDSKRPKLLTCGLKLKTYGGHAVPVLGAAKVKVQHGGSVQNLAVVVVKGSGTSLLGRGWIKALKIDWEKVNRVHEGEEALQEVLVKHETVFKEELGKLKGFSAKICVKKEANPQFYKPRSVPFAMRHKVEQELERLLKEKIIEPVKFSDWAAPIVPILKPDGTVRICGDYKLTVNKVSALEQYPIPRMEDLIACLSGGEKYTKLDMSHAYQQIVLDEEARKYVTVNTPKGLFTYTRLPFGVSSSPAIFQRTMENVLQGIPNVAVYLDDIILTGRSEKEHIQILDQVLQRLKESGLRLKRSKCQFLEKEVIFLGHKVDKTGLHPLPAKVKAVQEAPSPTSVTELKAYLGLLNFYNRFLPNLSTLLAPLHKLLRKDEKWVWGPDQERVFKLSKELLQSDRVLVHYDERKELILSCDASPYGVGAVLAHRMPDGQEKPIGFASRTLGAAERNYSQLDKEGLAVIFGVQYFHKYLYGRKFIICTDHKPLVSLLNEMKAVPQMASQRIMRWAVLLRAYEYVILYREGKKNANADGLSRLPIAEESDKEIPEEHVLMMEEMQGPLLRSEQIKKWTTKDPTLAKVREYIQRGWPNHKNSELKPFEVRKEELSVQDGCVLWGARTVMPARAQPYMLEQLHQAHPGMSRMKALARSYVWWPHMDLDIENKVKTCKVCQEHRKAPEHAPLHPWEWPDKPWRRLHIDYAGPFMGKMFLIIVDAHSKWLDVHPVASATAAATVESLRSSFSTHGIPEMIVSDNAQCFVSERFQEFVSRNGITHVTAAPYHPSSNGLAERAVQTFKELMKKSKGETLETKVNRALFSYRITPQTTTGRSPAELMMGRKLRCLLDFVHPDLKDRVARRQAKQKEHHDRHCRQRTFEVGDLVYTRNYASGPRWIPGLIEEMTGPVSCRVVLGNRQVVRRHVDQLFRRMESESPGGVTEAETEDEELLPSSEGKGLSVEKSSEGEGVVAESGGCSESEQSHDLDVRRSQRPRKPPAYMKDYVM</sequence>
<dbReference type="FunFam" id="3.30.70.270:FF:000026">
    <property type="entry name" value="Transposon Ty3-G Gag-Pol polyprotein"/>
    <property type="match status" value="1"/>
</dbReference>
<dbReference type="Pfam" id="PF17921">
    <property type="entry name" value="Integrase_H2C2"/>
    <property type="match status" value="1"/>
</dbReference>
<dbReference type="InterPro" id="IPR041373">
    <property type="entry name" value="RT_RNaseH"/>
</dbReference>
<evidence type="ECO:0000259" key="13">
    <source>
        <dbReference type="PROSITE" id="PS50158"/>
    </source>
</evidence>
<evidence type="ECO:0000256" key="6">
    <source>
        <dbReference type="ARBA" id="ARBA00022722"/>
    </source>
</evidence>
<dbReference type="CDD" id="cd09274">
    <property type="entry name" value="RNase_HI_RT_Ty3"/>
    <property type="match status" value="1"/>
</dbReference>
<dbReference type="InterPro" id="IPR021109">
    <property type="entry name" value="Peptidase_aspartic_dom_sf"/>
</dbReference>
<evidence type="ECO:0000256" key="12">
    <source>
        <dbReference type="SAM" id="MobiDB-lite"/>
    </source>
</evidence>
<feature type="region of interest" description="Disordered" evidence="12">
    <location>
        <begin position="174"/>
        <end position="204"/>
    </location>
</feature>
<dbReference type="Pfam" id="PF00098">
    <property type="entry name" value="zf-CCHC"/>
    <property type="match status" value="2"/>
</dbReference>
<dbReference type="PANTHER" id="PTHR37984">
    <property type="entry name" value="PROTEIN CBG26694"/>
    <property type="match status" value="1"/>
</dbReference>
<dbReference type="PANTHER" id="PTHR37984:SF13">
    <property type="entry name" value="RIBONUCLEASE H"/>
    <property type="match status" value="1"/>
</dbReference>
<feature type="domain" description="Integrase catalytic" evidence="15">
    <location>
        <begin position="1024"/>
        <end position="1174"/>
    </location>
</feature>
<dbReference type="InterPro" id="IPR000477">
    <property type="entry name" value="RT_dom"/>
</dbReference>
<feature type="domain" description="CCHC-type" evidence="13">
    <location>
        <begin position="206"/>
        <end position="221"/>
    </location>
</feature>
<dbReference type="Pfam" id="PF00078">
    <property type="entry name" value="RVT_1"/>
    <property type="match status" value="1"/>
</dbReference>
<evidence type="ECO:0000256" key="10">
    <source>
        <dbReference type="ARBA" id="ARBA00039658"/>
    </source>
</evidence>
<evidence type="ECO:0000256" key="11">
    <source>
        <dbReference type="PROSITE-ProRule" id="PRU00047"/>
    </source>
</evidence>